<dbReference type="SUPFAM" id="SSF46600">
    <property type="entry name" value="C-terminal UvrC-binding domain of UvrB"/>
    <property type="match status" value="1"/>
</dbReference>
<dbReference type="NCBIfam" id="NF001824">
    <property type="entry name" value="PRK00558.1-5"/>
    <property type="match status" value="1"/>
</dbReference>
<accession>A0A948RXC7</accession>
<name>A0A948RXC7_UNCEI</name>
<dbReference type="AlphaFoldDB" id="A0A948RXC7"/>
<keyword evidence="1 6" id="KW-0963">Cytoplasm</keyword>
<dbReference type="InterPro" id="IPR047296">
    <property type="entry name" value="GIY-YIG_UvrC_Cho"/>
</dbReference>
<dbReference type="SUPFAM" id="SSF82771">
    <property type="entry name" value="GIY-YIG endonuclease"/>
    <property type="match status" value="1"/>
</dbReference>
<dbReference type="SMART" id="SM00278">
    <property type="entry name" value="HhH1"/>
    <property type="match status" value="2"/>
</dbReference>
<dbReference type="GO" id="GO:0006289">
    <property type="term" value="P:nucleotide-excision repair"/>
    <property type="evidence" value="ECO:0007669"/>
    <property type="project" value="UniProtKB-UniRule"/>
</dbReference>
<dbReference type="InterPro" id="IPR035901">
    <property type="entry name" value="GIY-YIG_endonuc_sf"/>
</dbReference>
<keyword evidence="5 6" id="KW-0234">DNA repair</keyword>
<dbReference type="HAMAP" id="MF_00203">
    <property type="entry name" value="UvrC"/>
    <property type="match status" value="1"/>
</dbReference>
<dbReference type="InterPro" id="IPR003583">
    <property type="entry name" value="Hlx-hairpin-Hlx_DNA-bd_motif"/>
</dbReference>
<dbReference type="GO" id="GO:0009380">
    <property type="term" value="C:excinuclease repair complex"/>
    <property type="evidence" value="ECO:0007669"/>
    <property type="project" value="InterPro"/>
</dbReference>
<organism evidence="10 11">
    <name type="scientific">Eiseniibacteriota bacterium</name>
    <dbReference type="NCBI Taxonomy" id="2212470"/>
    <lineage>
        <taxon>Bacteria</taxon>
        <taxon>Candidatus Eiseniibacteriota</taxon>
    </lineage>
</organism>
<dbReference type="Gene3D" id="1.10.150.20">
    <property type="entry name" value="5' to 3' exonuclease, C-terminal subdomain"/>
    <property type="match status" value="1"/>
</dbReference>
<keyword evidence="3 6" id="KW-0228">DNA excision</keyword>
<dbReference type="PROSITE" id="PS50151">
    <property type="entry name" value="UVR"/>
    <property type="match status" value="1"/>
</dbReference>
<dbReference type="Proteomes" id="UP000777784">
    <property type="component" value="Unassembled WGS sequence"/>
</dbReference>
<evidence type="ECO:0000256" key="1">
    <source>
        <dbReference type="ARBA" id="ARBA00022490"/>
    </source>
</evidence>
<dbReference type="Pfam" id="PF01541">
    <property type="entry name" value="GIY-YIG"/>
    <property type="match status" value="1"/>
</dbReference>
<evidence type="ECO:0000256" key="4">
    <source>
        <dbReference type="ARBA" id="ARBA00022881"/>
    </source>
</evidence>
<reference evidence="10" key="1">
    <citation type="submission" date="2021-05" db="EMBL/GenBank/DDBJ databases">
        <title>Energy efficiency and biological interactions define the core microbiome of deep oligotrophic groundwater.</title>
        <authorList>
            <person name="Mehrshad M."/>
            <person name="Lopez-Fernandez M."/>
            <person name="Bell E."/>
            <person name="Bernier-Latmani R."/>
            <person name="Bertilsson S."/>
            <person name="Dopson M."/>
        </authorList>
    </citation>
    <scope>NUCLEOTIDE SEQUENCE</scope>
    <source>
        <strain evidence="10">Modern_marine.mb.64</strain>
    </source>
</reference>
<comment type="caution">
    <text evidence="10">The sequence shown here is derived from an EMBL/GenBank/DDBJ whole genome shotgun (WGS) entry which is preliminary data.</text>
</comment>
<comment type="subunit">
    <text evidence="6">Interacts with UvrB in an incision complex.</text>
</comment>
<dbReference type="GO" id="GO:0003677">
    <property type="term" value="F:DNA binding"/>
    <property type="evidence" value="ECO:0007669"/>
    <property type="project" value="UniProtKB-UniRule"/>
</dbReference>
<dbReference type="GO" id="GO:0009432">
    <property type="term" value="P:SOS response"/>
    <property type="evidence" value="ECO:0007669"/>
    <property type="project" value="UniProtKB-UniRule"/>
</dbReference>
<dbReference type="InterPro" id="IPR010994">
    <property type="entry name" value="RuvA_2-like"/>
</dbReference>
<dbReference type="SMART" id="SM00465">
    <property type="entry name" value="GIYc"/>
    <property type="match status" value="1"/>
</dbReference>
<evidence type="ECO:0000259" key="9">
    <source>
        <dbReference type="PROSITE" id="PS50165"/>
    </source>
</evidence>
<dbReference type="GO" id="GO:0005737">
    <property type="term" value="C:cytoplasm"/>
    <property type="evidence" value="ECO:0007669"/>
    <property type="project" value="UniProtKB-SubCell"/>
</dbReference>
<dbReference type="InterPro" id="IPR036876">
    <property type="entry name" value="UVR_dom_sf"/>
</dbReference>
<gene>
    <name evidence="6 10" type="primary">uvrC</name>
    <name evidence="10" type="ORF">KJ970_12285</name>
</gene>
<comment type="similarity">
    <text evidence="6">Belongs to the UvrC family.</text>
</comment>
<feature type="domain" description="GIY-YIG" evidence="8">
    <location>
        <begin position="19"/>
        <end position="97"/>
    </location>
</feature>
<evidence type="ECO:0000259" key="7">
    <source>
        <dbReference type="PROSITE" id="PS50151"/>
    </source>
</evidence>
<dbReference type="Gene3D" id="3.30.420.340">
    <property type="entry name" value="UvrC, RNAse H endonuclease domain"/>
    <property type="match status" value="1"/>
</dbReference>
<dbReference type="SUPFAM" id="SSF47781">
    <property type="entry name" value="RuvA domain 2-like"/>
    <property type="match status" value="1"/>
</dbReference>
<dbReference type="Pfam" id="PF22920">
    <property type="entry name" value="UvrC_RNaseH"/>
    <property type="match status" value="1"/>
</dbReference>
<dbReference type="InterPro" id="IPR004791">
    <property type="entry name" value="UvrC"/>
</dbReference>
<keyword evidence="2 6" id="KW-0227">DNA damage</keyword>
<dbReference type="PANTHER" id="PTHR30562:SF1">
    <property type="entry name" value="UVRABC SYSTEM PROTEIN C"/>
    <property type="match status" value="1"/>
</dbReference>
<dbReference type="Pfam" id="PF14520">
    <property type="entry name" value="HHH_5"/>
    <property type="match status" value="1"/>
</dbReference>
<dbReference type="FunFam" id="3.40.1440.10:FF:000001">
    <property type="entry name" value="UvrABC system protein C"/>
    <property type="match status" value="1"/>
</dbReference>
<proteinExistence type="inferred from homology"/>
<dbReference type="InterPro" id="IPR050066">
    <property type="entry name" value="UvrABC_protein_C"/>
</dbReference>
<dbReference type="GO" id="GO:0009381">
    <property type="term" value="F:excinuclease ABC activity"/>
    <property type="evidence" value="ECO:0007669"/>
    <property type="project" value="UniProtKB-UniRule"/>
</dbReference>
<evidence type="ECO:0000256" key="5">
    <source>
        <dbReference type="ARBA" id="ARBA00023204"/>
    </source>
</evidence>
<feature type="domain" description="UVR" evidence="7">
    <location>
        <begin position="207"/>
        <end position="242"/>
    </location>
</feature>
<evidence type="ECO:0000313" key="11">
    <source>
        <dbReference type="Proteomes" id="UP000777784"/>
    </source>
</evidence>
<dbReference type="EMBL" id="JAHJDP010000072">
    <property type="protein sequence ID" value="MBU2691696.1"/>
    <property type="molecule type" value="Genomic_DNA"/>
</dbReference>
<dbReference type="Gene3D" id="3.40.1440.10">
    <property type="entry name" value="GIY-YIG endonuclease"/>
    <property type="match status" value="1"/>
</dbReference>
<dbReference type="CDD" id="cd10434">
    <property type="entry name" value="GIY-YIG_UvrC_Cho"/>
    <property type="match status" value="1"/>
</dbReference>
<keyword evidence="6" id="KW-0742">SOS response</keyword>
<dbReference type="InterPro" id="IPR038476">
    <property type="entry name" value="UvrC_RNase_H_dom_sf"/>
</dbReference>
<protein>
    <recommendedName>
        <fullName evidence="6">UvrABC system protein C</fullName>
        <shortName evidence="6">Protein UvrC</shortName>
    </recommendedName>
    <alternativeName>
        <fullName evidence="6">Excinuclease ABC subunit C</fullName>
    </alternativeName>
</protein>
<dbReference type="PROSITE" id="PS50165">
    <property type="entry name" value="UVRC"/>
    <property type="match status" value="1"/>
</dbReference>
<evidence type="ECO:0000256" key="3">
    <source>
        <dbReference type="ARBA" id="ARBA00022769"/>
    </source>
</evidence>
<feature type="domain" description="UvrC family homology region profile" evidence="9">
    <location>
        <begin position="258"/>
        <end position="486"/>
    </location>
</feature>
<sequence length="613" mass="69454">MRDAETEKNLKKRLALLPRQPGVYYLRDARNKLLYVGKAKNLANRVRSYFRPADNDPRIEQMKAQICNFDYVVVSSESEALILEANCVKKEQPPYNIQLKDDKRYPHIKITTGHPFPAIVVTRSLVRDGSAYFGPYTKVKSLRAFLKLLRSIFPLRNCTDRRLARDERECLEYHMGKCPAPCTRRITAEDYQAMTNRLLLVFGGKGQDVIRELEAKMSQATAAWQYEEAARCRDLIRGIEEMSRQQNMLRGEIWDADVVGLAHRGERAAVVVLSEREGRVLGREQREMKGGAGRTPQEVLEAFITQFYTDRIKIPPRIITTENPPDRKALEDWLSSLAGRRVTIRLARGSRWLGLSKIAEENAALTLEEKELMAQKRTRRVDPAVYELQKALGLKNPPYRVEGYDISNIQGVHAVGSRVTFVDGAPLKAGYRRYRIRDVEGPDDFAMMAEVLGRRLDRASEKNEALPDLILVDGGRGQVSIARKTLRSKGFEEIPVIGLAKRHEEIVGPRGLEIRRLPRSSAALKLLQRVRDEAHRFAISYHRRLRGSVLRASSLDSISGIGHSRKVALLAAFGSPERLKNATPEELTDVPGIGPQLARRIHEELKGLENSAE</sequence>
<comment type="function">
    <text evidence="6">The UvrABC repair system catalyzes the recognition and processing of DNA lesions. UvrC both incises the 5' and 3' sides of the lesion. The N-terminal half is responsible for the 3' incision and the C-terminal half is responsible for the 5' incision.</text>
</comment>
<evidence type="ECO:0000256" key="2">
    <source>
        <dbReference type="ARBA" id="ARBA00022763"/>
    </source>
</evidence>
<dbReference type="PROSITE" id="PS50164">
    <property type="entry name" value="GIY_YIG"/>
    <property type="match status" value="1"/>
</dbReference>
<evidence type="ECO:0000259" key="8">
    <source>
        <dbReference type="PROSITE" id="PS50164"/>
    </source>
</evidence>
<dbReference type="InterPro" id="IPR001162">
    <property type="entry name" value="UvrC_RNase_H_dom"/>
</dbReference>
<comment type="subcellular location">
    <subcellularLocation>
        <location evidence="6">Cytoplasm</location>
    </subcellularLocation>
</comment>
<evidence type="ECO:0000256" key="6">
    <source>
        <dbReference type="HAMAP-Rule" id="MF_00203"/>
    </source>
</evidence>
<dbReference type="InterPro" id="IPR001943">
    <property type="entry name" value="UVR_dom"/>
</dbReference>
<dbReference type="NCBIfam" id="TIGR00194">
    <property type="entry name" value="uvrC"/>
    <property type="match status" value="1"/>
</dbReference>
<dbReference type="Pfam" id="PF02151">
    <property type="entry name" value="UVR"/>
    <property type="match status" value="1"/>
</dbReference>
<keyword evidence="4 6" id="KW-0267">Excision nuclease</keyword>
<dbReference type="Pfam" id="PF08459">
    <property type="entry name" value="UvrC_RNaseH_dom"/>
    <property type="match status" value="1"/>
</dbReference>
<dbReference type="PANTHER" id="PTHR30562">
    <property type="entry name" value="UVRC/OXIDOREDUCTASE"/>
    <property type="match status" value="1"/>
</dbReference>
<dbReference type="InterPro" id="IPR000305">
    <property type="entry name" value="GIY-YIG_endonuc"/>
</dbReference>
<evidence type="ECO:0000313" key="10">
    <source>
        <dbReference type="EMBL" id="MBU2691696.1"/>
    </source>
</evidence>
<dbReference type="Gene3D" id="4.10.860.10">
    <property type="entry name" value="UVR domain"/>
    <property type="match status" value="1"/>
</dbReference>